<dbReference type="Pfam" id="PF00148">
    <property type="entry name" value="Oxidored_nitro"/>
    <property type="match status" value="1"/>
</dbReference>
<dbReference type="EMBL" id="CP146256">
    <property type="protein sequence ID" value="XAH74833.1"/>
    <property type="molecule type" value="Genomic_DNA"/>
</dbReference>
<gene>
    <name evidence="2" type="ORF">V6984_03450</name>
</gene>
<dbReference type="Gene3D" id="3.40.50.1980">
    <property type="entry name" value="Nitrogenase molybdenum iron protein domain"/>
    <property type="match status" value="1"/>
</dbReference>
<keyword evidence="3" id="KW-1185">Reference proteome</keyword>
<reference evidence="2 3" key="1">
    <citation type="submission" date="2024-02" db="EMBL/GenBank/DDBJ databases">
        <title>Bacterial strain from lacustrine sediment.</title>
        <authorList>
            <person name="Petit C."/>
            <person name="Fadhlaoui K."/>
        </authorList>
    </citation>
    <scope>NUCLEOTIDE SEQUENCE [LARGE SCALE GENOMIC DNA]</scope>
    <source>
        <strain evidence="2 3">IPX-CK</strain>
    </source>
</reference>
<organism evidence="2 3">
    <name type="scientific">Kineothrix sedimenti</name>
    <dbReference type="NCBI Taxonomy" id="3123317"/>
    <lineage>
        <taxon>Bacteria</taxon>
        <taxon>Bacillati</taxon>
        <taxon>Bacillota</taxon>
        <taxon>Clostridia</taxon>
        <taxon>Lachnospirales</taxon>
        <taxon>Lachnospiraceae</taxon>
        <taxon>Kineothrix</taxon>
    </lineage>
</organism>
<dbReference type="InterPro" id="IPR000510">
    <property type="entry name" value="Nase/OxRdtase_comp1"/>
</dbReference>
<dbReference type="RefSeq" id="WP_342758411.1">
    <property type="nucleotide sequence ID" value="NZ_CP146256.1"/>
</dbReference>
<dbReference type="PANTHER" id="PTHR42846">
    <property type="entry name" value="NI-SIROHYDROCHLORIN A,C-DIAMIDE REDUCTIVE CYCLASE COMPLEX, COMPONENT CFBD"/>
    <property type="match status" value="1"/>
</dbReference>
<evidence type="ECO:0000313" key="2">
    <source>
        <dbReference type="EMBL" id="XAH74833.1"/>
    </source>
</evidence>
<name>A0ABZ3EZP8_9FIRM</name>
<dbReference type="SUPFAM" id="SSF53807">
    <property type="entry name" value="Helical backbone' metal receptor"/>
    <property type="match status" value="1"/>
</dbReference>
<evidence type="ECO:0000259" key="1">
    <source>
        <dbReference type="Pfam" id="PF00148"/>
    </source>
</evidence>
<dbReference type="InterPro" id="IPR052673">
    <property type="entry name" value="Ni-siroh_cyclase_CfbD"/>
</dbReference>
<evidence type="ECO:0000313" key="3">
    <source>
        <dbReference type="Proteomes" id="UP001451571"/>
    </source>
</evidence>
<dbReference type="Proteomes" id="UP001451571">
    <property type="component" value="Chromosome"/>
</dbReference>
<feature type="domain" description="Nitrogenase/oxidoreductase component 1" evidence="1">
    <location>
        <begin position="33"/>
        <end position="416"/>
    </location>
</feature>
<accession>A0ABZ3EZP8</accession>
<protein>
    <submittedName>
        <fullName evidence="2">Nitrogenase component 1</fullName>
    </submittedName>
</protein>
<dbReference type="PANTHER" id="PTHR42846:SF1">
    <property type="entry name" value="NI-SIROHYDROCHLORIN A,C-DIAMIDE REDUCTIVE CYCLASE COMPLEX, COMPONENT CFBD"/>
    <property type="match status" value="1"/>
</dbReference>
<dbReference type="Gene3D" id="3.40.50.12380">
    <property type="entry name" value="Nitrogenase MoFe cofactor biosynthesis protein NifE, C-terminal"/>
    <property type="match status" value="1"/>
</dbReference>
<proteinExistence type="predicted"/>
<sequence length="430" mass="48607">MKDAFGHLKPLSEIRNNAGIPFLTPDVAPGTHCPMRMASVICEEIEGLSSLLVGMPECTTYSRMFSQSAQGRKGELHWLYVLDSREIVFGCRDGVIEAVRKMEEKGAKDILVIGTCIPDLIGEDFESIAYELEAETNSKTACILLGQFKNISYPAGSYKTMEALVMLMQPKQRNQRSVNVLGRSPKEEHSPKPKLFAYLEESGYQLRYLGPKSSMEEIKEAPDAVLNIVVSPYTLPMARKMEQKFGIECVALQEIYDTPGIEQAYRRVEDILGCRIVCMFREDEQALRMKEEAAGKLLRDKRFLMTLRVDLPIPLTGYLIQQFGMYPVLLHLEEFYPEDHRYVSEIKKLGYDPLVCRIVNESGAYGLLEKLSPDLGIGYLADAEKCVTWVDNMLDFYGMIGYERTMAILDRIMGALDQNKGEEEECHGLA</sequence>